<proteinExistence type="predicted"/>
<dbReference type="EMBL" id="VCKW01000373">
    <property type="protein sequence ID" value="TMQ89769.1"/>
    <property type="molecule type" value="Genomic_DNA"/>
</dbReference>
<sequence>MTLLSPTGLDEAEETDWAVVVGIALVAEIGLLWGAACVTLWRRRIALQRAAESRAVEGGQVFSGGH</sequence>
<organism evidence="2 3">
    <name type="scientific">Actinomadura soli</name>
    <dbReference type="NCBI Taxonomy" id="2508997"/>
    <lineage>
        <taxon>Bacteria</taxon>
        <taxon>Bacillati</taxon>
        <taxon>Actinomycetota</taxon>
        <taxon>Actinomycetes</taxon>
        <taxon>Streptosporangiales</taxon>
        <taxon>Thermomonosporaceae</taxon>
        <taxon>Actinomadura</taxon>
    </lineage>
</organism>
<keyword evidence="1" id="KW-1133">Transmembrane helix</keyword>
<feature type="transmembrane region" description="Helical" evidence="1">
    <location>
        <begin position="20"/>
        <end position="41"/>
    </location>
</feature>
<dbReference type="AlphaFoldDB" id="A0A5C4J2U1"/>
<reference evidence="2 3" key="1">
    <citation type="submission" date="2019-05" db="EMBL/GenBank/DDBJ databases">
        <title>Draft genome sequence of Actinomadura sp. 14C53.</title>
        <authorList>
            <person name="Saricaoglu S."/>
            <person name="Isik K."/>
        </authorList>
    </citation>
    <scope>NUCLEOTIDE SEQUENCE [LARGE SCALE GENOMIC DNA]</scope>
    <source>
        <strain evidence="2 3">14C53</strain>
    </source>
</reference>
<dbReference type="OrthoDB" id="3482593at2"/>
<evidence type="ECO:0000256" key="1">
    <source>
        <dbReference type="SAM" id="Phobius"/>
    </source>
</evidence>
<keyword evidence="3" id="KW-1185">Reference proteome</keyword>
<gene>
    <name evidence="2" type="ORF">ETD83_38405</name>
</gene>
<comment type="caution">
    <text evidence="2">The sequence shown here is derived from an EMBL/GenBank/DDBJ whole genome shotgun (WGS) entry which is preliminary data.</text>
</comment>
<evidence type="ECO:0000313" key="2">
    <source>
        <dbReference type="EMBL" id="TMQ89769.1"/>
    </source>
</evidence>
<keyword evidence="1" id="KW-0812">Transmembrane</keyword>
<protein>
    <submittedName>
        <fullName evidence="2">Uncharacterized protein</fullName>
    </submittedName>
</protein>
<accession>A0A5C4J2U1</accession>
<evidence type="ECO:0000313" key="3">
    <source>
        <dbReference type="Proteomes" id="UP000309174"/>
    </source>
</evidence>
<dbReference type="Proteomes" id="UP000309174">
    <property type="component" value="Unassembled WGS sequence"/>
</dbReference>
<name>A0A5C4J2U1_9ACTN</name>
<keyword evidence="1" id="KW-0472">Membrane</keyword>